<evidence type="ECO:0000259" key="1">
    <source>
        <dbReference type="Pfam" id="PF12728"/>
    </source>
</evidence>
<gene>
    <name evidence="2" type="ORF">ACFQ4C_12010</name>
</gene>
<dbReference type="InterPro" id="IPR041657">
    <property type="entry name" value="HTH_17"/>
</dbReference>
<dbReference type="Pfam" id="PF12728">
    <property type="entry name" value="HTH_17"/>
    <property type="match status" value="1"/>
</dbReference>
<organism evidence="2 3">
    <name type="scientific">Larkinella insperata</name>
    <dbReference type="NCBI Taxonomy" id="332158"/>
    <lineage>
        <taxon>Bacteria</taxon>
        <taxon>Pseudomonadati</taxon>
        <taxon>Bacteroidota</taxon>
        <taxon>Cytophagia</taxon>
        <taxon>Cytophagales</taxon>
        <taxon>Spirosomataceae</taxon>
        <taxon>Larkinella</taxon>
    </lineage>
</organism>
<feature type="domain" description="Helix-turn-helix" evidence="1">
    <location>
        <begin position="69"/>
        <end position="117"/>
    </location>
</feature>
<dbReference type="SUPFAM" id="SSF46955">
    <property type="entry name" value="Putative DNA-binding domain"/>
    <property type="match status" value="1"/>
</dbReference>
<keyword evidence="3" id="KW-1185">Reference proteome</keyword>
<evidence type="ECO:0000313" key="2">
    <source>
        <dbReference type="EMBL" id="MFD1141841.1"/>
    </source>
</evidence>
<protein>
    <submittedName>
        <fullName evidence="2">Helix-turn-helix domain-containing protein</fullName>
    </submittedName>
</protein>
<dbReference type="Proteomes" id="UP001597116">
    <property type="component" value="Unassembled WGS sequence"/>
</dbReference>
<reference evidence="3" key="1">
    <citation type="journal article" date="2019" name="Int. J. Syst. Evol. Microbiol.">
        <title>The Global Catalogue of Microorganisms (GCM) 10K type strain sequencing project: providing services to taxonomists for standard genome sequencing and annotation.</title>
        <authorList>
            <consortium name="The Broad Institute Genomics Platform"/>
            <consortium name="The Broad Institute Genome Sequencing Center for Infectious Disease"/>
            <person name="Wu L."/>
            <person name="Ma J."/>
        </authorList>
    </citation>
    <scope>NUCLEOTIDE SEQUENCE [LARGE SCALE GENOMIC DNA]</scope>
    <source>
        <strain evidence="3">CCUG 55608</strain>
    </source>
</reference>
<comment type="caution">
    <text evidence="2">The sequence shown here is derived from an EMBL/GenBank/DDBJ whole genome shotgun (WGS) entry which is preliminary data.</text>
</comment>
<dbReference type="RefSeq" id="WP_265992335.1">
    <property type="nucleotide sequence ID" value="NZ_CP110973.1"/>
</dbReference>
<dbReference type="InterPro" id="IPR010093">
    <property type="entry name" value="SinI_DNA-bd"/>
</dbReference>
<proteinExistence type="predicted"/>
<accession>A0ABW3QG15</accession>
<sequence length="187" mass="21618">MSSNLRINRICEQCGKEFEARKTTSKTCSNDCAKKAYKARKRAAKIEVSNEQVNRIKAKPLEDLRAQEYLTVDETARLVRISRRTLYRMNERGELVFMKLSRRTVIRRSDIDRLFDQAKPAGAPEPVIISLSECYTMKEIIQKYGISDKALYELIRRNDIPKQYSGIYAYVPKIRIDELLTSAASQS</sequence>
<dbReference type="NCBIfam" id="TIGR01764">
    <property type="entry name" value="excise"/>
    <property type="match status" value="1"/>
</dbReference>
<evidence type="ECO:0000313" key="3">
    <source>
        <dbReference type="Proteomes" id="UP001597116"/>
    </source>
</evidence>
<dbReference type="InterPro" id="IPR009061">
    <property type="entry name" value="DNA-bd_dom_put_sf"/>
</dbReference>
<name>A0ABW3QG15_9BACT</name>
<dbReference type="EMBL" id="JBHTLP010000008">
    <property type="protein sequence ID" value="MFD1141841.1"/>
    <property type="molecule type" value="Genomic_DNA"/>
</dbReference>